<dbReference type="SUPFAM" id="SSF52540">
    <property type="entry name" value="P-loop containing nucleoside triphosphate hydrolases"/>
    <property type="match status" value="2"/>
</dbReference>
<dbReference type="GO" id="GO:0016787">
    <property type="term" value="F:hydrolase activity"/>
    <property type="evidence" value="ECO:0007669"/>
    <property type="project" value="InterPro"/>
</dbReference>
<dbReference type="PANTHER" id="PTHR47396:SF1">
    <property type="entry name" value="ATP-DEPENDENT HELICASE IRC3-RELATED"/>
    <property type="match status" value="1"/>
</dbReference>
<dbReference type="PANTHER" id="PTHR47396">
    <property type="entry name" value="TYPE I RESTRICTION ENZYME ECOKI R PROTEIN"/>
    <property type="match status" value="1"/>
</dbReference>
<dbReference type="InterPro" id="IPR014001">
    <property type="entry name" value="Helicase_ATP-bd"/>
</dbReference>
<feature type="domain" description="Helicase ATP-binding" evidence="1">
    <location>
        <begin position="268"/>
        <end position="417"/>
    </location>
</feature>
<evidence type="ECO:0000259" key="1">
    <source>
        <dbReference type="PROSITE" id="PS51192"/>
    </source>
</evidence>
<dbReference type="InterPro" id="IPR050742">
    <property type="entry name" value="Helicase_Restrict-Modif_Enz"/>
</dbReference>
<protein>
    <submittedName>
        <fullName evidence="2">Type III restriction enzyme, res subunit</fullName>
    </submittedName>
</protein>
<dbReference type="InterPro" id="IPR036845">
    <property type="entry name" value="RecG_N_sf"/>
</dbReference>
<evidence type="ECO:0000313" key="2">
    <source>
        <dbReference type="EMBL" id="QBK89660.1"/>
    </source>
</evidence>
<dbReference type="InterPro" id="IPR006935">
    <property type="entry name" value="Helicase/UvrB_N"/>
</dbReference>
<dbReference type="Gene3D" id="1.20.120.630">
    <property type="entry name" value="RecG, N-terminal domain"/>
    <property type="match status" value="1"/>
</dbReference>
<gene>
    <name evidence="2" type="ORF">LCPAC001_01700</name>
</gene>
<dbReference type="Pfam" id="PF04851">
    <property type="entry name" value="ResIII"/>
    <property type="match status" value="1"/>
</dbReference>
<dbReference type="GO" id="GO:0003677">
    <property type="term" value="F:DNA binding"/>
    <property type="evidence" value="ECO:0007669"/>
    <property type="project" value="InterPro"/>
</dbReference>
<sequence>MISILDKTLDLIQNSKGYLEFESKIAKTNTNKEKGDIQEIFAKIYFESHSKHYQIAKYYARLIDDIPEHLEVNKDDVGTDSIILHHDDTISLVQIKFRSNTKKPLIRAHVSNMALEAIPLIKRKKLKFLYLFGNSYIAPKNISKNENNCIRYVLGDVLSECNWDLVCSYAQRYNRNQKKIKRIITKLPPRRQWQSEAIKFVLGDGFDFDFGRKQVIAACGAGKTRFAYEILSTKKSIENEVTDSLSNKNEENEVELANKKEFTYVYSKVLVLVPNLHLLSQWFEVMASWCIDRKYCLVGSDLDGDKVDSIPFILTTDPEVISTHLKSVEPTVCISTYQSLDKVLDTNVFFDLVICDEAHRCCGRKLKNGTLSFTNIGNFAKPPQENFPATNKLFITATPKVYRGGKQEIVMSMNDYILFGDRYTYSYAKAIREKIISDYKIIVGYGKGDYNQNEFKARFIYNSMLKYKLSNLLIFSGSHAASQAIYMATKTLFEREGLSEYDLILMKSGASSRDKAMAISRLSQKKVIIFNVRVFGVGSDMPKLEAVLINGNRNSVIDIVQSVSRCLRIHPDKDYSKILIPCLIETDDIDGPGEFQALRTFISAMGSIDEALVQEIVDRREAGKGKILIDNVFTERIEMEIEEKDMLKDFEVRMYDRILNSRGFSSEYKFKMLLDYCKEKNKLPPGKEEYNGIKICGFLTTLLQVKYHKKKRDLWLEQLKSVSPELRTKLEKRVQNINDPEKHKSRTISPEERFAVLIEFLEKDKRLPKAKEKYKNINVCSFLNTLLGAKCYKNVRDRWLEQLKSISPELRTKLEKKILLKNNYECNPEKKFQTLLSYCKKENKLPSQGHEFNKTSSFLNMLLRGKYHKKKRDLWLEQLKSVSPELRTKLEKRVQNINDPEKHKSRTISPEERFSVLIEFLEKEKRLPKKKEKYKNIYIASFLYGIIKGNHDKYRDNWIKQMMNIPEIKDEIKEKMKNLTDKSNNLEEKFEVLIEFLEKEKRLPKYIEKYKDINNIGTFFYLILKGGHEKYRGNWIKQMMNIPEIKDEIKEKIQNISTSPEEKFAVLIEFLEKEKRLPKARESHKDINISTFLYGFLKGGYKQYRDCWTKQIMNISEIKDKIKEKMQNLTDKSNNPKGRFESLIEFLEKEKRLPKDKEKHNNVNIGGFLYGIIKGNHDKYRDGWIKQIMNIPEIKDKIKEKMQNINDPEKHKSRTISPEERFSVLIEFLEKEKRLPKKKEKYKNINICSFLYGIIKGGGYEKYYDNWIKQMINIPVIKDLIKERMKNKSVISEEKFAVLIEFLEQEKRLPKDKEKHKNINIGSFVYGILKGGHIKYRDGWIKQMMSISNNIRDVIKKRMYKYEQL</sequence>
<reference evidence="2" key="1">
    <citation type="journal article" date="2019" name="MBio">
        <title>Virus Genomes from Deep Sea Sediments Expand the Ocean Megavirome and Support Independent Origins of Viral Gigantism.</title>
        <authorList>
            <person name="Backstrom D."/>
            <person name="Yutin N."/>
            <person name="Jorgensen S.L."/>
            <person name="Dharamshi J."/>
            <person name="Homa F."/>
            <person name="Zaremba-Niedwiedzka K."/>
            <person name="Spang A."/>
            <person name="Wolf Y.I."/>
            <person name="Koonin E.V."/>
            <person name="Ettema T.J."/>
        </authorList>
    </citation>
    <scope>NUCLEOTIDE SEQUENCE</scope>
</reference>
<dbReference type="InterPro" id="IPR027417">
    <property type="entry name" value="P-loop_NTPase"/>
</dbReference>
<dbReference type="GO" id="GO:0005524">
    <property type="term" value="F:ATP binding"/>
    <property type="evidence" value="ECO:0007669"/>
    <property type="project" value="InterPro"/>
</dbReference>
<name>A0A481Z4U3_9VIRU</name>
<accession>A0A481Z4U3</accession>
<dbReference type="Gene3D" id="3.40.50.300">
    <property type="entry name" value="P-loop containing nucleotide triphosphate hydrolases"/>
    <property type="match status" value="2"/>
</dbReference>
<dbReference type="EMBL" id="MK500433">
    <property type="protein sequence ID" value="QBK89660.1"/>
    <property type="molecule type" value="Genomic_DNA"/>
</dbReference>
<proteinExistence type="predicted"/>
<dbReference type="SMART" id="SM00487">
    <property type="entry name" value="DEXDc"/>
    <property type="match status" value="1"/>
</dbReference>
<dbReference type="PROSITE" id="PS51192">
    <property type="entry name" value="HELICASE_ATP_BIND_1"/>
    <property type="match status" value="1"/>
</dbReference>
<organism evidence="2">
    <name type="scientific">Pithovirus LCPAC001</name>
    <dbReference type="NCBI Taxonomy" id="2506585"/>
    <lineage>
        <taxon>Viruses</taxon>
        <taxon>Pithoviruses</taxon>
    </lineage>
</organism>